<dbReference type="EMBL" id="CABVLZ010000005">
    <property type="protein sequence ID" value="VVU95544.1"/>
    <property type="molecule type" value="Genomic_DNA"/>
</dbReference>
<reference evidence="1" key="1">
    <citation type="submission" date="2019-09" db="EMBL/GenBank/DDBJ databases">
        <authorList>
            <person name="Needham M D."/>
        </authorList>
    </citation>
    <scope>NUCLEOTIDE SEQUENCE</scope>
</reference>
<dbReference type="AlphaFoldDB" id="A0A5E8CL35"/>
<sequence length="142" mass="16632">MQNDIYNFIKLDDKNMPNVTVFLTELNQPQENDVLMQIGHKFYQKLLSNDSVNKDTLVIMSFIKHFSKSIKSLTFIRDSNDNKLNKFTSLNSLIAAIIIKNEDKSKLENFIVYEKENSYDKEISIHSINSQYSIQGYNKYFS</sequence>
<evidence type="ECO:0000313" key="1">
    <source>
        <dbReference type="EMBL" id="VVU95544.1"/>
    </source>
</evidence>
<name>A0A5E8CL35_9ZZZZ</name>
<proteinExistence type="predicted"/>
<accession>A0A5E8CL35</accession>
<organism evidence="1">
    <name type="scientific">seawater metagenome</name>
    <dbReference type="NCBI Taxonomy" id="1561972"/>
    <lineage>
        <taxon>unclassified sequences</taxon>
        <taxon>metagenomes</taxon>
        <taxon>ecological metagenomes</taxon>
    </lineage>
</organism>
<protein>
    <submittedName>
        <fullName evidence="1">Uncharacterized protein</fullName>
    </submittedName>
</protein>
<gene>
    <name evidence="1" type="ORF">CPAV1605_1295</name>
</gene>